<dbReference type="PROSITE" id="PS50123">
    <property type="entry name" value="CHER"/>
    <property type="match status" value="1"/>
</dbReference>
<dbReference type="PIRSF" id="PIRSF000410">
    <property type="entry name" value="CheR"/>
    <property type="match status" value="1"/>
</dbReference>
<dbReference type="InterPro" id="IPR000780">
    <property type="entry name" value="CheR_MeTrfase"/>
</dbReference>
<comment type="caution">
    <text evidence="7">The sequence shown here is derived from an EMBL/GenBank/DDBJ whole genome shotgun (WGS) entry which is preliminary data.</text>
</comment>
<evidence type="ECO:0000259" key="6">
    <source>
        <dbReference type="PROSITE" id="PS50123"/>
    </source>
</evidence>
<dbReference type="EMBL" id="LBBT01000252">
    <property type="protein sequence ID" value="KKY00639.1"/>
    <property type="molecule type" value="Genomic_DNA"/>
</dbReference>
<accession>A0A0M3DGP8</accession>
<dbReference type="SUPFAM" id="SSF47757">
    <property type="entry name" value="Chemotaxis receptor methyltransferase CheR, N-terminal domain"/>
    <property type="match status" value="1"/>
</dbReference>
<dbReference type="GO" id="GO:0032259">
    <property type="term" value="P:methylation"/>
    <property type="evidence" value="ECO:0007669"/>
    <property type="project" value="UniProtKB-KW"/>
</dbReference>
<evidence type="ECO:0000256" key="5">
    <source>
        <dbReference type="ARBA" id="ARBA00022691"/>
    </source>
</evidence>
<organism evidence="7 8">
    <name type="scientific">Paraclostridium benzoelyticum</name>
    <dbReference type="NCBI Taxonomy" id="1629550"/>
    <lineage>
        <taxon>Bacteria</taxon>
        <taxon>Bacillati</taxon>
        <taxon>Bacillota</taxon>
        <taxon>Clostridia</taxon>
        <taxon>Peptostreptococcales</taxon>
        <taxon>Peptostreptococcaceae</taxon>
        <taxon>Paraclostridium</taxon>
    </lineage>
</organism>
<dbReference type="InterPro" id="IPR022642">
    <property type="entry name" value="CheR_C"/>
</dbReference>
<feature type="domain" description="CheR-type methyltransferase" evidence="6">
    <location>
        <begin position="1"/>
        <end position="271"/>
    </location>
</feature>
<dbReference type="InterPro" id="IPR050903">
    <property type="entry name" value="Bact_Chemotaxis_MeTrfase"/>
</dbReference>
<comment type="catalytic activity">
    <reaction evidence="1">
        <text>L-glutamyl-[protein] + S-adenosyl-L-methionine = [protein]-L-glutamate 5-O-methyl ester + S-adenosyl-L-homocysteine</text>
        <dbReference type="Rhea" id="RHEA:24452"/>
        <dbReference type="Rhea" id="RHEA-COMP:10208"/>
        <dbReference type="Rhea" id="RHEA-COMP:10311"/>
        <dbReference type="ChEBI" id="CHEBI:29973"/>
        <dbReference type="ChEBI" id="CHEBI:57856"/>
        <dbReference type="ChEBI" id="CHEBI:59789"/>
        <dbReference type="ChEBI" id="CHEBI:82795"/>
        <dbReference type="EC" id="2.1.1.80"/>
    </reaction>
</comment>
<evidence type="ECO:0000313" key="8">
    <source>
        <dbReference type="Proteomes" id="UP000034407"/>
    </source>
</evidence>
<dbReference type="Proteomes" id="UP000034407">
    <property type="component" value="Unassembled WGS sequence"/>
</dbReference>
<dbReference type="CDD" id="cd02440">
    <property type="entry name" value="AdoMet_MTases"/>
    <property type="match status" value="1"/>
</dbReference>
<keyword evidence="3" id="KW-0489">Methyltransferase</keyword>
<reference evidence="7 8" key="1">
    <citation type="submission" date="2015-04" db="EMBL/GenBank/DDBJ databases">
        <title>Microcin producing Clostridium sp. JC272T.</title>
        <authorList>
            <person name="Jyothsna T."/>
            <person name="Sasikala C."/>
            <person name="Ramana C."/>
        </authorList>
    </citation>
    <scope>NUCLEOTIDE SEQUENCE [LARGE SCALE GENOMIC DNA]</scope>
    <source>
        <strain evidence="7 8">JC272</strain>
    </source>
</reference>
<dbReference type="PANTHER" id="PTHR24422:SF19">
    <property type="entry name" value="CHEMOTAXIS PROTEIN METHYLTRANSFERASE"/>
    <property type="match status" value="1"/>
</dbReference>
<evidence type="ECO:0000313" key="7">
    <source>
        <dbReference type="EMBL" id="KKY00639.1"/>
    </source>
</evidence>
<protein>
    <recommendedName>
        <fullName evidence="2">protein-glutamate O-methyltransferase</fullName>
        <ecNumber evidence="2">2.1.1.80</ecNumber>
    </recommendedName>
</protein>
<sequence length="271" mass="31478">MLTMELTNQDFLRLKNYMYNNYGINLENKRTLIETRLLLMVKKLGFTDFKSYIDNLMKDSTGEQASTLVEKLTTNFTYFMREEQHYDFLKNEIIMPSLKKPHSGGIKIWSAASSTGEEPYCIAMLVSSILGKSSKFKVSITASDISDNVLKQAKAGIYSEDKISKLPAAWKKSFFKKVSEKNYMIDDNVKQLIDFKYFNLNNSLGWEKCKYDVIFCRNVMIYFDTPTKQRLIKRLYDSLKPGGYLIIGMSENLSNLQTDFQRVKPSVYRKI</sequence>
<dbReference type="Gene3D" id="1.10.155.10">
    <property type="entry name" value="Chemotaxis receptor methyltransferase CheR, N-terminal domain"/>
    <property type="match status" value="1"/>
</dbReference>
<dbReference type="Gene3D" id="3.40.50.150">
    <property type="entry name" value="Vaccinia Virus protein VP39"/>
    <property type="match status" value="1"/>
</dbReference>
<keyword evidence="4" id="KW-0808">Transferase</keyword>
<gene>
    <name evidence="7" type="ORF">VN21_12800</name>
</gene>
<dbReference type="Pfam" id="PF01739">
    <property type="entry name" value="CheR"/>
    <property type="match status" value="1"/>
</dbReference>
<dbReference type="PATRIC" id="fig|1629550.3.peg.2003"/>
<dbReference type="PRINTS" id="PR00996">
    <property type="entry name" value="CHERMTFRASE"/>
</dbReference>
<dbReference type="SUPFAM" id="SSF53335">
    <property type="entry name" value="S-adenosyl-L-methionine-dependent methyltransferases"/>
    <property type="match status" value="1"/>
</dbReference>
<dbReference type="SMART" id="SM00138">
    <property type="entry name" value="MeTrc"/>
    <property type="match status" value="1"/>
</dbReference>
<dbReference type="InterPro" id="IPR036804">
    <property type="entry name" value="CheR_N_sf"/>
</dbReference>
<dbReference type="EC" id="2.1.1.80" evidence="2"/>
<evidence type="ECO:0000256" key="4">
    <source>
        <dbReference type="ARBA" id="ARBA00022679"/>
    </source>
</evidence>
<proteinExistence type="predicted"/>
<keyword evidence="5" id="KW-0949">S-adenosyl-L-methionine</keyword>
<evidence type="ECO:0000256" key="1">
    <source>
        <dbReference type="ARBA" id="ARBA00001541"/>
    </source>
</evidence>
<dbReference type="GO" id="GO:0008983">
    <property type="term" value="F:protein-glutamate O-methyltransferase activity"/>
    <property type="evidence" value="ECO:0007669"/>
    <property type="project" value="UniProtKB-EC"/>
</dbReference>
<dbReference type="OrthoDB" id="9816309at2"/>
<dbReference type="PANTHER" id="PTHR24422">
    <property type="entry name" value="CHEMOTAXIS PROTEIN METHYLTRANSFERASE"/>
    <property type="match status" value="1"/>
</dbReference>
<keyword evidence="8" id="KW-1185">Reference proteome</keyword>
<evidence type="ECO:0000256" key="3">
    <source>
        <dbReference type="ARBA" id="ARBA00022603"/>
    </source>
</evidence>
<dbReference type="Pfam" id="PF03705">
    <property type="entry name" value="CheR_N"/>
    <property type="match status" value="1"/>
</dbReference>
<dbReference type="InterPro" id="IPR029063">
    <property type="entry name" value="SAM-dependent_MTases_sf"/>
</dbReference>
<dbReference type="AlphaFoldDB" id="A0A0M3DGP8"/>
<dbReference type="InterPro" id="IPR022641">
    <property type="entry name" value="CheR_N"/>
</dbReference>
<evidence type="ECO:0000256" key="2">
    <source>
        <dbReference type="ARBA" id="ARBA00012534"/>
    </source>
</evidence>
<dbReference type="InterPro" id="IPR026024">
    <property type="entry name" value="Chemotaxis_MeTrfase_CheR"/>
</dbReference>
<name>A0A0M3DGP8_9FIRM</name>